<accession>A0A2U1CQC7</accession>
<dbReference type="EMBL" id="QEKO01000001">
    <property type="protein sequence ID" value="PVY68079.1"/>
    <property type="molecule type" value="Genomic_DNA"/>
</dbReference>
<feature type="domain" description="Leucine-binding protein" evidence="4">
    <location>
        <begin position="32"/>
        <end position="371"/>
    </location>
</feature>
<feature type="signal peptide" evidence="3">
    <location>
        <begin position="1"/>
        <end position="28"/>
    </location>
</feature>
<feature type="chain" id="PRO_5015743281" evidence="3">
    <location>
        <begin position="29"/>
        <end position="394"/>
    </location>
</feature>
<dbReference type="CDD" id="cd20013">
    <property type="entry name" value="PBP1_RPA0985_benzoate-like"/>
    <property type="match status" value="1"/>
</dbReference>
<dbReference type="InterPro" id="IPR051010">
    <property type="entry name" value="BCAA_transport"/>
</dbReference>
<dbReference type="Pfam" id="PF13458">
    <property type="entry name" value="Peripla_BP_6"/>
    <property type="match status" value="1"/>
</dbReference>
<evidence type="ECO:0000256" key="2">
    <source>
        <dbReference type="ARBA" id="ARBA00022729"/>
    </source>
</evidence>
<comment type="caution">
    <text evidence="5">The sequence shown here is derived from an EMBL/GenBank/DDBJ whole genome shotgun (WGS) entry which is preliminary data.</text>
</comment>
<dbReference type="SUPFAM" id="SSF53822">
    <property type="entry name" value="Periplasmic binding protein-like I"/>
    <property type="match status" value="1"/>
</dbReference>
<evidence type="ECO:0000313" key="5">
    <source>
        <dbReference type="EMBL" id="PVY68079.1"/>
    </source>
</evidence>
<protein>
    <submittedName>
        <fullName evidence="5">Branched-chain amino acid transport system substrate-binding protein</fullName>
    </submittedName>
</protein>
<comment type="similarity">
    <text evidence="1">Belongs to the leucine-binding protein family.</text>
</comment>
<dbReference type="InterPro" id="IPR028081">
    <property type="entry name" value="Leu-bd"/>
</dbReference>
<proteinExistence type="inferred from homology"/>
<dbReference type="Proteomes" id="UP000246145">
    <property type="component" value="Unassembled WGS sequence"/>
</dbReference>
<keyword evidence="2 3" id="KW-0732">Signal</keyword>
<organism evidence="5 6">
    <name type="scientific">Pusillimonas noertemannii</name>
    <dbReference type="NCBI Taxonomy" id="305977"/>
    <lineage>
        <taxon>Bacteria</taxon>
        <taxon>Pseudomonadati</taxon>
        <taxon>Pseudomonadota</taxon>
        <taxon>Betaproteobacteria</taxon>
        <taxon>Burkholderiales</taxon>
        <taxon>Alcaligenaceae</taxon>
        <taxon>Pusillimonas</taxon>
    </lineage>
</organism>
<evidence type="ECO:0000259" key="4">
    <source>
        <dbReference type="Pfam" id="PF13458"/>
    </source>
</evidence>
<dbReference type="RefSeq" id="WP_116517330.1">
    <property type="nucleotide sequence ID" value="NZ_JACCEX010000001.1"/>
</dbReference>
<dbReference type="PANTHER" id="PTHR30483">
    <property type="entry name" value="LEUCINE-SPECIFIC-BINDING PROTEIN"/>
    <property type="match status" value="1"/>
</dbReference>
<keyword evidence="6" id="KW-1185">Reference proteome</keyword>
<dbReference type="Gene3D" id="3.40.50.2300">
    <property type="match status" value="2"/>
</dbReference>
<dbReference type="PANTHER" id="PTHR30483:SF6">
    <property type="entry name" value="PERIPLASMIC BINDING PROTEIN OF ABC TRANSPORTER FOR NATURAL AMINO ACIDS"/>
    <property type="match status" value="1"/>
</dbReference>
<gene>
    <name evidence="5" type="ORF">C7440_0467</name>
</gene>
<evidence type="ECO:0000256" key="3">
    <source>
        <dbReference type="SAM" id="SignalP"/>
    </source>
</evidence>
<dbReference type="STRING" id="1231391.GCA_000308195_01277"/>
<dbReference type="InterPro" id="IPR028082">
    <property type="entry name" value="Peripla_BP_I"/>
</dbReference>
<dbReference type="AlphaFoldDB" id="A0A2U1CQC7"/>
<dbReference type="OrthoDB" id="9794229at2"/>
<reference evidence="5 6" key="1">
    <citation type="submission" date="2018-04" db="EMBL/GenBank/DDBJ databases">
        <title>Genomic Encyclopedia of Type Strains, Phase IV (KMG-IV): sequencing the most valuable type-strain genomes for metagenomic binning, comparative biology and taxonomic classification.</title>
        <authorList>
            <person name="Goeker M."/>
        </authorList>
    </citation>
    <scope>NUCLEOTIDE SEQUENCE [LARGE SCALE GENOMIC DNA]</scope>
    <source>
        <strain evidence="5 6">DSM 10065</strain>
    </source>
</reference>
<evidence type="ECO:0000313" key="6">
    <source>
        <dbReference type="Proteomes" id="UP000246145"/>
    </source>
</evidence>
<sequence>MKKRLFLRTALCAFAIAATGLHAPAIQAAEKPFKVGLIVPMTGAFASTGRQLHSAVQAYMKDHGDTVAGRKIQVILKDDNGVAANSRKLAQELIVNDDVDVIAGFGLTPITLAVAPIATQSKTPMVLMAAQTQANTEASPYMVRSSGTITQVTSGIAQWAVENDIKTAVTLVPDYAPGYESEEAFKKYFLAAGGKILEEIRVPMRNPDFAPFLQRVRDVKPDALFVMLPSGPGAALLKQYGQRGLAAAGIRLIGHGAITDDDNLNQAGDAALGVITSDYYATSHDSEMNRKFIETYKSIDGTSRPNFFGVAGYDGMHLIYEALRKTDGKAEGMAFVDAMKNLSFESPRGPVTLDPESRDFIQNIYMRKVEKVGDEYQNVEFDVIERVNAAGETK</sequence>
<name>A0A2U1CQC7_9BURK</name>
<evidence type="ECO:0000256" key="1">
    <source>
        <dbReference type="ARBA" id="ARBA00010062"/>
    </source>
</evidence>